<feature type="chain" id="PRO_5046051015" evidence="1">
    <location>
        <begin position="19"/>
        <end position="144"/>
    </location>
</feature>
<reference evidence="3" key="1">
    <citation type="submission" date="2017-08" db="EMBL/GenBank/DDBJ databases">
        <title>Microbulbifer marisrubri sp. nov., a halophilic alphaproteobacterium isolated from marine sediment of the Yellow Sea, China.</title>
        <authorList>
            <person name="Zhang G."/>
            <person name="Xiong Q."/>
        </authorList>
    </citation>
    <scope>NUCLEOTIDE SEQUENCE [LARGE SCALE GENOMIC DNA]</scope>
    <source>
        <strain evidence="3">WRN-8</strain>
    </source>
</reference>
<sequence>MRKLLTILLFVITPLVTAADSDDRAELHSLLERFLAGAAADAAIHRRFWADDLIYTSSAGQRFGKEKIMQGLEQASGEPVTTSYSAEDVDIRLFGDTAVIAFQLVGEDTAGGQPKISRYYNTGTFVKRDGEWRAVAWQATRIPD</sequence>
<protein>
    <submittedName>
        <fullName evidence="3">Nuclear transport factor 2 family protein</fullName>
    </submittedName>
</protein>
<dbReference type="InterPro" id="IPR027843">
    <property type="entry name" value="DUF4440"/>
</dbReference>
<feature type="signal peptide" evidence="1">
    <location>
        <begin position="1"/>
        <end position="18"/>
    </location>
</feature>
<dbReference type="Gene3D" id="3.10.450.50">
    <property type="match status" value="1"/>
</dbReference>
<proteinExistence type="predicted"/>
<organism evidence="3 4">
    <name type="scientific">Microbulbifer flavimaris</name>
    <dbReference type="NCBI Taxonomy" id="1781068"/>
    <lineage>
        <taxon>Bacteria</taxon>
        <taxon>Pseudomonadati</taxon>
        <taxon>Pseudomonadota</taxon>
        <taxon>Gammaproteobacteria</taxon>
        <taxon>Cellvibrionales</taxon>
        <taxon>Microbulbiferaceae</taxon>
        <taxon>Microbulbifer</taxon>
    </lineage>
</organism>
<keyword evidence="1" id="KW-0732">Signal</keyword>
<dbReference type="InterPro" id="IPR032710">
    <property type="entry name" value="NTF2-like_dom_sf"/>
</dbReference>
<dbReference type="EMBL" id="LRFG02000002">
    <property type="protein sequence ID" value="PCO05395.1"/>
    <property type="molecule type" value="Genomic_DNA"/>
</dbReference>
<dbReference type="RefSeq" id="WP_067082042.1">
    <property type="nucleotide sequence ID" value="NZ_LRFG02000002.1"/>
</dbReference>
<evidence type="ECO:0000313" key="4">
    <source>
        <dbReference type="Proteomes" id="UP000218427"/>
    </source>
</evidence>
<evidence type="ECO:0000259" key="2">
    <source>
        <dbReference type="Pfam" id="PF14534"/>
    </source>
</evidence>
<feature type="domain" description="DUF4440" evidence="2">
    <location>
        <begin position="38"/>
        <end position="133"/>
    </location>
</feature>
<dbReference type="Proteomes" id="UP000218427">
    <property type="component" value="Unassembled WGS sequence"/>
</dbReference>
<evidence type="ECO:0000313" key="3">
    <source>
        <dbReference type="EMBL" id="PCO05395.1"/>
    </source>
</evidence>
<name>A0ABX4I0F7_9GAMM</name>
<evidence type="ECO:0000256" key="1">
    <source>
        <dbReference type="SAM" id="SignalP"/>
    </source>
</evidence>
<keyword evidence="4" id="KW-1185">Reference proteome</keyword>
<dbReference type="Pfam" id="PF14534">
    <property type="entry name" value="DUF4440"/>
    <property type="match status" value="1"/>
</dbReference>
<gene>
    <name evidence="3" type="ORF">AWR36_005030</name>
</gene>
<comment type="caution">
    <text evidence="3">The sequence shown here is derived from an EMBL/GenBank/DDBJ whole genome shotgun (WGS) entry which is preliminary data.</text>
</comment>
<accession>A0ABX4I0F7</accession>
<dbReference type="SUPFAM" id="SSF54427">
    <property type="entry name" value="NTF2-like"/>
    <property type="match status" value="1"/>
</dbReference>